<gene>
    <name evidence="1" type="ORF">D9611_001375</name>
</gene>
<dbReference type="AlphaFoldDB" id="A0A8H5CHE0"/>
<keyword evidence="2" id="KW-1185">Reference proteome</keyword>
<organism evidence="1 2">
    <name type="scientific">Ephemerocybe angulata</name>
    <dbReference type="NCBI Taxonomy" id="980116"/>
    <lineage>
        <taxon>Eukaryota</taxon>
        <taxon>Fungi</taxon>
        <taxon>Dikarya</taxon>
        <taxon>Basidiomycota</taxon>
        <taxon>Agaricomycotina</taxon>
        <taxon>Agaricomycetes</taxon>
        <taxon>Agaricomycetidae</taxon>
        <taxon>Agaricales</taxon>
        <taxon>Agaricineae</taxon>
        <taxon>Psathyrellaceae</taxon>
        <taxon>Ephemerocybe</taxon>
    </lineage>
</organism>
<dbReference type="EMBL" id="JAACJK010000001">
    <property type="protein sequence ID" value="KAF5341796.1"/>
    <property type="molecule type" value="Genomic_DNA"/>
</dbReference>
<sequence>MSRHIPNARFQLNNAVQKLYGDRGRLVSSVEHIPSVNVCGQVLYMVKLTLQVEYQDNFGACQRKPVGTGYDLRDDMASEKACINALYYLDKHYPKTITIVYADQ</sequence>
<accession>A0A8H5CHE0</accession>
<name>A0A8H5CHE0_9AGAR</name>
<dbReference type="Proteomes" id="UP000541558">
    <property type="component" value="Unassembled WGS sequence"/>
</dbReference>
<proteinExistence type="predicted"/>
<reference evidence="1 2" key="1">
    <citation type="journal article" date="2020" name="ISME J.">
        <title>Uncovering the hidden diversity of litter-decomposition mechanisms in mushroom-forming fungi.</title>
        <authorList>
            <person name="Floudas D."/>
            <person name="Bentzer J."/>
            <person name="Ahren D."/>
            <person name="Johansson T."/>
            <person name="Persson P."/>
            <person name="Tunlid A."/>
        </authorList>
    </citation>
    <scope>NUCLEOTIDE SEQUENCE [LARGE SCALE GENOMIC DNA]</scope>
    <source>
        <strain evidence="1 2">CBS 175.51</strain>
    </source>
</reference>
<evidence type="ECO:0000313" key="1">
    <source>
        <dbReference type="EMBL" id="KAF5341796.1"/>
    </source>
</evidence>
<protein>
    <submittedName>
        <fullName evidence="1">Uncharacterized protein</fullName>
    </submittedName>
</protein>
<comment type="caution">
    <text evidence="1">The sequence shown here is derived from an EMBL/GenBank/DDBJ whole genome shotgun (WGS) entry which is preliminary data.</text>
</comment>
<evidence type="ECO:0000313" key="2">
    <source>
        <dbReference type="Proteomes" id="UP000541558"/>
    </source>
</evidence>